<sequence>MAWLESVCCGLMLGWCFGGVDWRWFPWSLLNFEVLTYLNLSYNNFIGQLLKVTTNLTQIFSSSNSSNSQLVNKIPSNLESLILFGNLLNETIPSWVYTIPSLFELSLGNNRFTR</sequence>
<proteinExistence type="predicted"/>
<evidence type="ECO:0000313" key="2">
    <source>
        <dbReference type="Proteomes" id="UP000237347"/>
    </source>
</evidence>
<name>A0AAW0JAD6_QUESU</name>
<dbReference type="EMBL" id="PKMF04000622">
    <property type="protein sequence ID" value="KAK7823759.1"/>
    <property type="molecule type" value="Genomic_DNA"/>
</dbReference>
<comment type="caution">
    <text evidence="1">The sequence shown here is derived from an EMBL/GenBank/DDBJ whole genome shotgun (WGS) entry which is preliminary data.</text>
</comment>
<reference evidence="1 2" key="1">
    <citation type="journal article" date="2018" name="Sci. Data">
        <title>The draft genome sequence of cork oak.</title>
        <authorList>
            <person name="Ramos A.M."/>
            <person name="Usie A."/>
            <person name="Barbosa P."/>
            <person name="Barros P.M."/>
            <person name="Capote T."/>
            <person name="Chaves I."/>
            <person name="Simoes F."/>
            <person name="Abreu I."/>
            <person name="Carrasquinho I."/>
            <person name="Faro C."/>
            <person name="Guimaraes J.B."/>
            <person name="Mendonca D."/>
            <person name="Nobrega F."/>
            <person name="Rodrigues L."/>
            <person name="Saibo N.J.M."/>
            <person name="Varela M.C."/>
            <person name="Egas C."/>
            <person name="Matos J."/>
            <person name="Miguel C.M."/>
            <person name="Oliveira M.M."/>
            <person name="Ricardo C.P."/>
            <person name="Goncalves S."/>
        </authorList>
    </citation>
    <scope>NUCLEOTIDE SEQUENCE [LARGE SCALE GENOMIC DNA]</scope>
    <source>
        <strain evidence="2">cv. HL8</strain>
    </source>
</reference>
<dbReference type="InterPro" id="IPR001611">
    <property type="entry name" value="Leu-rich_rpt"/>
</dbReference>
<dbReference type="Proteomes" id="UP000237347">
    <property type="component" value="Unassembled WGS sequence"/>
</dbReference>
<protein>
    <submittedName>
        <fullName evidence="1">Receptor-like protein cf-9</fullName>
    </submittedName>
</protein>
<gene>
    <name evidence="1" type="primary">CF-9_1</name>
    <name evidence="1" type="ORF">CFP56_035098</name>
</gene>
<dbReference type="InterPro" id="IPR032675">
    <property type="entry name" value="LRR_dom_sf"/>
</dbReference>
<dbReference type="AlphaFoldDB" id="A0AAW0JAD6"/>
<dbReference type="Gene3D" id="3.80.10.10">
    <property type="entry name" value="Ribonuclease Inhibitor"/>
    <property type="match status" value="1"/>
</dbReference>
<evidence type="ECO:0000313" key="1">
    <source>
        <dbReference type="EMBL" id="KAK7823759.1"/>
    </source>
</evidence>
<accession>A0AAW0JAD6</accession>
<dbReference type="Pfam" id="PF00560">
    <property type="entry name" value="LRR_1"/>
    <property type="match status" value="2"/>
</dbReference>
<keyword evidence="2" id="KW-1185">Reference proteome</keyword>
<dbReference type="SUPFAM" id="SSF52047">
    <property type="entry name" value="RNI-like"/>
    <property type="match status" value="1"/>
</dbReference>
<organism evidence="1 2">
    <name type="scientific">Quercus suber</name>
    <name type="common">Cork oak</name>
    <dbReference type="NCBI Taxonomy" id="58331"/>
    <lineage>
        <taxon>Eukaryota</taxon>
        <taxon>Viridiplantae</taxon>
        <taxon>Streptophyta</taxon>
        <taxon>Embryophyta</taxon>
        <taxon>Tracheophyta</taxon>
        <taxon>Spermatophyta</taxon>
        <taxon>Magnoliopsida</taxon>
        <taxon>eudicotyledons</taxon>
        <taxon>Gunneridae</taxon>
        <taxon>Pentapetalae</taxon>
        <taxon>rosids</taxon>
        <taxon>fabids</taxon>
        <taxon>Fagales</taxon>
        <taxon>Fagaceae</taxon>
        <taxon>Quercus</taxon>
    </lineage>
</organism>